<reference evidence="3" key="1">
    <citation type="journal article" date="2019" name="Int. J. Syst. Evol. Microbiol.">
        <title>The Global Catalogue of Microorganisms (GCM) 10K type strain sequencing project: providing services to taxonomists for standard genome sequencing and annotation.</title>
        <authorList>
            <consortium name="The Broad Institute Genomics Platform"/>
            <consortium name="The Broad Institute Genome Sequencing Center for Infectious Disease"/>
            <person name="Wu L."/>
            <person name="Ma J."/>
        </authorList>
    </citation>
    <scope>NUCLEOTIDE SEQUENCE [LARGE SCALE GENOMIC DNA]</scope>
    <source>
        <strain evidence="3">CGMCC 4.7643</strain>
    </source>
</reference>
<evidence type="ECO:0000313" key="3">
    <source>
        <dbReference type="Proteomes" id="UP001597419"/>
    </source>
</evidence>
<name>A0ABW5GX14_9PSEU</name>
<dbReference type="InterPro" id="IPR050627">
    <property type="entry name" value="Nitroreductase/BluB"/>
</dbReference>
<organism evidence="2 3">
    <name type="scientific">Amycolatopsis samaneae</name>
    <dbReference type="NCBI Taxonomy" id="664691"/>
    <lineage>
        <taxon>Bacteria</taxon>
        <taxon>Bacillati</taxon>
        <taxon>Actinomycetota</taxon>
        <taxon>Actinomycetes</taxon>
        <taxon>Pseudonocardiales</taxon>
        <taxon>Pseudonocardiaceae</taxon>
        <taxon>Amycolatopsis</taxon>
    </lineage>
</organism>
<sequence>MTPHLSTVVDQALEAAIRAPSPHNSQPWRFAVDGDRIEVWLDRDRVLTVADPEAHQARLSCGAALLNLVVSLRCQGFEPEVRLVPDPAEPDLLALVTHDGNHHVLAQDRALAEAIFRRHTHRRPFLDRQMPPGLLAPLAAAANQEGARLRFVGTEYARVTTLVRRAEFLQAHNTAFQAETAQWTRRQAASPDGVPLGAAGPPPDHDGAVALRESLLNPDLPPRTYEQQPLLAVVLTPEARPGSDVHAGQAMQRVLLTATSLTMATSFVSQPFEVASTRAGITELFREHGRPHTLLRIGYGYSAASPTSRRPVGDIVVPAKKAESTGRSS</sequence>
<keyword evidence="3" id="KW-1185">Reference proteome</keyword>
<dbReference type="RefSeq" id="WP_345408151.1">
    <property type="nucleotide sequence ID" value="NZ_BAABHG010000026.1"/>
</dbReference>
<proteinExistence type="predicted"/>
<evidence type="ECO:0000313" key="2">
    <source>
        <dbReference type="EMBL" id="MFD2465446.1"/>
    </source>
</evidence>
<feature type="region of interest" description="Disordered" evidence="1">
    <location>
        <begin position="181"/>
        <end position="207"/>
    </location>
</feature>
<evidence type="ECO:0000256" key="1">
    <source>
        <dbReference type="SAM" id="MobiDB-lite"/>
    </source>
</evidence>
<accession>A0ABW5GX14</accession>
<dbReference type="Proteomes" id="UP001597419">
    <property type="component" value="Unassembled WGS sequence"/>
</dbReference>
<dbReference type="PANTHER" id="PTHR23026">
    <property type="entry name" value="NADPH NITROREDUCTASE"/>
    <property type="match status" value="1"/>
</dbReference>
<dbReference type="NCBIfam" id="NF047509">
    <property type="entry name" value="Rv3131_FMN_oxido"/>
    <property type="match status" value="1"/>
</dbReference>
<comment type="caution">
    <text evidence="2">The sequence shown here is derived from an EMBL/GenBank/DDBJ whole genome shotgun (WGS) entry which is preliminary data.</text>
</comment>
<dbReference type="PANTHER" id="PTHR23026:SF123">
    <property type="entry name" value="NAD(P)H NITROREDUCTASE RV3131-RELATED"/>
    <property type="match status" value="1"/>
</dbReference>
<gene>
    <name evidence="2" type="ORF">ACFSYJ_42985</name>
</gene>
<dbReference type="Gene3D" id="3.40.109.10">
    <property type="entry name" value="NADH Oxidase"/>
    <property type="match status" value="2"/>
</dbReference>
<dbReference type="InterPro" id="IPR000415">
    <property type="entry name" value="Nitroreductase-like"/>
</dbReference>
<dbReference type="EMBL" id="JBHUKU010000031">
    <property type="protein sequence ID" value="MFD2465446.1"/>
    <property type="molecule type" value="Genomic_DNA"/>
</dbReference>
<dbReference type="SUPFAM" id="SSF55469">
    <property type="entry name" value="FMN-dependent nitroreductase-like"/>
    <property type="match status" value="2"/>
</dbReference>
<protein>
    <submittedName>
        <fullName evidence="2">Acg family FMN-binding oxidoreductase</fullName>
    </submittedName>
</protein>